<organism evidence="1 2">
    <name type="scientific">Nicotiana attenuata</name>
    <name type="common">Coyote tobacco</name>
    <dbReference type="NCBI Taxonomy" id="49451"/>
    <lineage>
        <taxon>Eukaryota</taxon>
        <taxon>Viridiplantae</taxon>
        <taxon>Streptophyta</taxon>
        <taxon>Embryophyta</taxon>
        <taxon>Tracheophyta</taxon>
        <taxon>Spermatophyta</taxon>
        <taxon>Magnoliopsida</taxon>
        <taxon>eudicotyledons</taxon>
        <taxon>Gunneridae</taxon>
        <taxon>Pentapetalae</taxon>
        <taxon>asterids</taxon>
        <taxon>lamiids</taxon>
        <taxon>Solanales</taxon>
        <taxon>Solanaceae</taxon>
        <taxon>Nicotianoideae</taxon>
        <taxon>Nicotianeae</taxon>
        <taxon>Nicotiana</taxon>
    </lineage>
</organism>
<protein>
    <submittedName>
        <fullName evidence="1">Uncharacterized protein</fullName>
    </submittedName>
</protein>
<name>A0A1J6HWF7_NICAT</name>
<accession>A0A1J6HWF7</accession>
<gene>
    <name evidence="1" type="ORF">A4A49_37805</name>
</gene>
<reference evidence="1" key="1">
    <citation type="submission" date="2016-11" db="EMBL/GenBank/DDBJ databases">
        <title>The genome of Nicotiana attenuata.</title>
        <authorList>
            <person name="Xu S."/>
            <person name="Brockmoeller T."/>
            <person name="Gaquerel E."/>
            <person name="Navarro A."/>
            <person name="Kuhl H."/>
            <person name="Gase K."/>
            <person name="Ling Z."/>
            <person name="Zhou W."/>
            <person name="Kreitzer C."/>
            <person name="Stanke M."/>
            <person name="Tang H."/>
            <person name="Lyons E."/>
            <person name="Pandey P."/>
            <person name="Pandey S.P."/>
            <person name="Timmermann B."/>
            <person name="Baldwin I.T."/>
        </authorList>
    </citation>
    <scope>NUCLEOTIDE SEQUENCE [LARGE SCALE GENOMIC DNA]</scope>
    <source>
        <strain evidence="1">UT</strain>
    </source>
</reference>
<evidence type="ECO:0000313" key="2">
    <source>
        <dbReference type="Proteomes" id="UP000187609"/>
    </source>
</evidence>
<dbReference type="AlphaFoldDB" id="A0A1J6HWF7"/>
<evidence type="ECO:0000313" key="1">
    <source>
        <dbReference type="EMBL" id="OIS97196.1"/>
    </source>
</evidence>
<dbReference type="Proteomes" id="UP000187609">
    <property type="component" value="Unassembled WGS sequence"/>
</dbReference>
<comment type="caution">
    <text evidence="1">The sequence shown here is derived from an EMBL/GenBank/DDBJ whole genome shotgun (WGS) entry which is preliminary data.</text>
</comment>
<dbReference type="EMBL" id="MJEQ01037193">
    <property type="protein sequence ID" value="OIS97196.1"/>
    <property type="molecule type" value="Genomic_DNA"/>
</dbReference>
<keyword evidence="2" id="KW-1185">Reference proteome</keyword>
<proteinExistence type="predicted"/>
<sequence length="66" mass="7456">MMILSFLSELINQSGHFEITRPVSWRGMLPVGFCSHGVVGLSFLPEVKHESEPKFLVTLSVSYYLL</sequence>
<dbReference type="Gramene" id="OIS97196">
    <property type="protein sequence ID" value="OIS97196"/>
    <property type="gene ID" value="A4A49_37805"/>
</dbReference>